<dbReference type="Pfam" id="PF13101">
    <property type="entry name" value="DUF3945"/>
    <property type="match status" value="2"/>
</dbReference>
<proteinExistence type="predicted"/>
<gene>
    <name evidence="4" type="ORF">SAMN05443633_112125</name>
</gene>
<reference evidence="5" key="1">
    <citation type="submission" date="2016-11" db="EMBL/GenBank/DDBJ databases">
        <authorList>
            <person name="Varghese N."/>
            <person name="Submissions S."/>
        </authorList>
    </citation>
    <scope>NUCLEOTIDE SEQUENCE [LARGE SCALE GENOMIC DNA]</scope>
    <source>
        <strain evidence="5">DSM 27619</strain>
    </source>
</reference>
<feature type="domain" description="DUF3945" evidence="2">
    <location>
        <begin position="375"/>
        <end position="425"/>
    </location>
</feature>
<dbReference type="RefSeq" id="WP_083531733.1">
    <property type="nucleotide sequence ID" value="NZ_JBHSOO010000001.1"/>
</dbReference>
<evidence type="ECO:0000313" key="4">
    <source>
        <dbReference type="EMBL" id="SHG27287.1"/>
    </source>
</evidence>
<feature type="domain" description="DUF3945" evidence="2">
    <location>
        <begin position="312"/>
        <end position="359"/>
    </location>
</feature>
<feature type="compositionally biased region" description="Polar residues" evidence="1">
    <location>
        <begin position="434"/>
        <end position="456"/>
    </location>
</feature>
<name>A0A1M5IGA2_9FLAO</name>
<protein>
    <recommendedName>
        <fullName evidence="6">DUF3945 domain-containing protein</fullName>
    </recommendedName>
</protein>
<dbReference type="InterPro" id="IPR025343">
    <property type="entry name" value="DUF4099"/>
</dbReference>
<accession>A0A1M5IGA2</accession>
<feature type="region of interest" description="Disordered" evidence="1">
    <location>
        <begin position="426"/>
        <end position="474"/>
    </location>
</feature>
<dbReference type="AlphaFoldDB" id="A0A1M5IGA2"/>
<evidence type="ECO:0008006" key="6">
    <source>
        <dbReference type="Google" id="ProtNLM"/>
    </source>
</evidence>
<dbReference type="EMBL" id="FQUT01000012">
    <property type="protein sequence ID" value="SHG27287.1"/>
    <property type="molecule type" value="Genomic_DNA"/>
</dbReference>
<dbReference type="InterPro" id="IPR025222">
    <property type="entry name" value="DUF3945"/>
</dbReference>
<organism evidence="4 5">
    <name type="scientific">Chryseobacterium arachidis</name>
    <dbReference type="NCBI Taxonomy" id="1416778"/>
    <lineage>
        <taxon>Bacteria</taxon>
        <taxon>Pseudomonadati</taxon>
        <taxon>Bacteroidota</taxon>
        <taxon>Flavobacteriia</taxon>
        <taxon>Flavobacteriales</taxon>
        <taxon>Weeksellaceae</taxon>
        <taxon>Chryseobacterium group</taxon>
        <taxon>Chryseobacterium</taxon>
    </lineage>
</organism>
<dbReference type="Pfam" id="PF13351">
    <property type="entry name" value="DUF4099"/>
    <property type="match status" value="1"/>
</dbReference>
<feature type="compositionally biased region" description="Basic residues" evidence="1">
    <location>
        <begin position="462"/>
        <end position="474"/>
    </location>
</feature>
<dbReference type="OrthoDB" id="1081890at2"/>
<evidence type="ECO:0000313" key="5">
    <source>
        <dbReference type="Proteomes" id="UP000184518"/>
    </source>
</evidence>
<evidence type="ECO:0000256" key="1">
    <source>
        <dbReference type="SAM" id="MobiDB-lite"/>
    </source>
</evidence>
<dbReference type="STRING" id="1416778.SAMN05443633_112125"/>
<feature type="domain" description="DUF4099" evidence="3">
    <location>
        <begin position="167"/>
        <end position="247"/>
    </location>
</feature>
<dbReference type="Proteomes" id="UP000184518">
    <property type="component" value="Unassembled WGS sequence"/>
</dbReference>
<keyword evidence="5" id="KW-1185">Reference proteome</keyword>
<evidence type="ECO:0000259" key="3">
    <source>
        <dbReference type="Pfam" id="PF13351"/>
    </source>
</evidence>
<sequence>MSDLSAGRFVENKNFFIMSEQQISKEERQQTLEAMSDILLVLDKKKNKIEAVQGVDEKGDLKSAEPKKSNLMDFIRIDKADPISNFFSNFWRRLNDPGSFRFFKSSEIDLFDIVRKLQKAIDNPSPEGMKLLEALEINYDKLKKQNMDTNQTNGAAPQEQPKATYKFKIEDIDWSSLEKLNLNRELLEKNGQLDKLLKGYKTDGVYRIDGNFDGVVWKGDARLALRTVNDKVVVMAHGVRMEPDLKNQFYGHSFTPQDRENLLKTGNMGRVAELTNYSDGSKVKALISIDKLTNEVVSFPVDLIKLSNSFGGVKLSPEQKAELLEGKPVLVEGMKNSKTGESFSQNLQYNADEKKLVFVGNISQKQAQTPGISDEFRGKVLTDQDKKMLEEGSVIHLKDIVNREGTKLYSGYLWFNKEEGRLNFDLKNPELSKGSEQSLSDSQKQKENSQNTNAAQDSAKENRKKTNAPKQRVN</sequence>
<evidence type="ECO:0000259" key="2">
    <source>
        <dbReference type="Pfam" id="PF13101"/>
    </source>
</evidence>